<evidence type="ECO:0000313" key="2">
    <source>
        <dbReference type="Proteomes" id="UP000095283"/>
    </source>
</evidence>
<protein>
    <submittedName>
        <fullName evidence="3">Uncharacterized protein</fullName>
    </submittedName>
</protein>
<keyword evidence="2" id="KW-1185">Reference proteome</keyword>
<reference evidence="3" key="1">
    <citation type="submission" date="2016-11" db="UniProtKB">
        <authorList>
            <consortium name="WormBaseParasite"/>
        </authorList>
    </citation>
    <scope>IDENTIFICATION</scope>
</reference>
<keyword evidence="1" id="KW-1133">Transmembrane helix</keyword>
<accession>A0A1I7W7H2</accession>
<name>A0A1I7W7H2_HETBA</name>
<feature type="transmembrane region" description="Helical" evidence="1">
    <location>
        <begin position="75"/>
        <end position="94"/>
    </location>
</feature>
<organism evidence="2 3">
    <name type="scientific">Heterorhabditis bacteriophora</name>
    <name type="common">Entomopathogenic nematode worm</name>
    <dbReference type="NCBI Taxonomy" id="37862"/>
    <lineage>
        <taxon>Eukaryota</taxon>
        <taxon>Metazoa</taxon>
        <taxon>Ecdysozoa</taxon>
        <taxon>Nematoda</taxon>
        <taxon>Chromadorea</taxon>
        <taxon>Rhabditida</taxon>
        <taxon>Rhabditina</taxon>
        <taxon>Rhabditomorpha</taxon>
        <taxon>Strongyloidea</taxon>
        <taxon>Heterorhabditidae</taxon>
        <taxon>Heterorhabditis</taxon>
    </lineage>
</organism>
<evidence type="ECO:0000256" key="1">
    <source>
        <dbReference type="SAM" id="Phobius"/>
    </source>
</evidence>
<keyword evidence="1" id="KW-0812">Transmembrane</keyword>
<dbReference type="Proteomes" id="UP000095283">
    <property type="component" value="Unplaced"/>
</dbReference>
<dbReference type="WBParaSite" id="Hba_00574">
    <property type="protein sequence ID" value="Hba_00574"/>
    <property type="gene ID" value="Hba_00574"/>
</dbReference>
<evidence type="ECO:0000313" key="3">
    <source>
        <dbReference type="WBParaSite" id="Hba_00574"/>
    </source>
</evidence>
<keyword evidence="1" id="KW-0472">Membrane</keyword>
<sequence>MPAIVSLSAEKLCKLRPLLSSCASVYTVNDYKRGLMKHKNNGTLKGAIVERLIQSSSGTKLLSSLVHLSVPPVSILWMGRIIVFSFLIYVYIFCNCSYFRIKLIYSYSHIVVDIQGRKPLNNEQLVITFTVADHLVYMESNSTLKDLDSASDCGSS</sequence>
<dbReference type="AlphaFoldDB" id="A0A1I7W7H2"/>
<proteinExistence type="predicted"/>